<keyword evidence="1" id="KW-0812">Transmembrane</keyword>
<dbReference type="OrthoDB" id="7632478at2"/>
<keyword evidence="3" id="KW-0378">Hydrolase</keyword>
<reference evidence="3 4" key="1">
    <citation type="submission" date="2019-06" db="EMBL/GenBank/DDBJ databases">
        <title>Draft genome of Aliikangiella marina GYP-15.</title>
        <authorList>
            <person name="Wang G."/>
        </authorList>
    </citation>
    <scope>NUCLEOTIDE SEQUENCE [LARGE SCALE GENOMIC DNA]</scope>
    <source>
        <strain evidence="3 4">GYP-15</strain>
    </source>
</reference>
<keyword evidence="3" id="KW-0645">Protease</keyword>
<gene>
    <name evidence="3" type="ORF">FLL45_05260</name>
</gene>
<evidence type="ECO:0000313" key="4">
    <source>
        <dbReference type="Proteomes" id="UP000317839"/>
    </source>
</evidence>
<feature type="transmembrane region" description="Helical" evidence="1">
    <location>
        <begin position="163"/>
        <end position="186"/>
    </location>
</feature>
<accession>A0A545TJE2</accession>
<evidence type="ECO:0000313" key="3">
    <source>
        <dbReference type="EMBL" id="TQV77354.1"/>
    </source>
</evidence>
<evidence type="ECO:0000256" key="1">
    <source>
        <dbReference type="SAM" id="Phobius"/>
    </source>
</evidence>
<sequence>MNLLKAKPNRTVNFNSDSPSRFLFDILIYIAVMFSIREIYFAELHFLANGLFWSTITLVVATWRMKVRGVTWKDLGLCRPKNYKMAALATILIPIASIAFIIAFKAFQGLLGLEVQEDNSNEAAVSKFGDLYGNWLLFFTIIPFVWIQSALEEMLDRGFLIVWFEKIFSSTVFATILAVLFQAIIFGYRHSNDFSERSITVGLIGLAMGLGYVLFGRNLWPLIIAHCFLNTVSMVGRVV</sequence>
<dbReference type="RefSeq" id="WP_142940926.1">
    <property type="nucleotide sequence ID" value="NZ_VIKR01000001.1"/>
</dbReference>
<comment type="caution">
    <text evidence="3">The sequence shown here is derived from an EMBL/GenBank/DDBJ whole genome shotgun (WGS) entry which is preliminary data.</text>
</comment>
<dbReference type="Pfam" id="PF02517">
    <property type="entry name" value="Rce1-like"/>
    <property type="match status" value="1"/>
</dbReference>
<dbReference type="GO" id="GO:0008237">
    <property type="term" value="F:metallopeptidase activity"/>
    <property type="evidence" value="ECO:0007669"/>
    <property type="project" value="UniProtKB-KW"/>
</dbReference>
<feature type="transmembrane region" description="Helical" evidence="1">
    <location>
        <begin position="198"/>
        <end position="215"/>
    </location>
</feature>
<dbReference type="Proteomes" id="UP000317839">
    <property type="component" value="Unassembled WGS sequence"/>
</dbReference>
<dbReference type="GO" id="GO:0080120">
    <property type="term" value="P:CAAX-box protein maturation"/>
    <property type="evidence" value="ECO:0007669"/>
    <property type="project" value="UniProtKB-ARBA"/>
</dbReference>
<name>A0A545TJE2_9GAMM</name>
<protein>
    <submittedName>
        <fullName evidence="3">CPBP family intramembrane metalloprotease</fullName>
    </submittedName>
</protein>
<keyword evidence="4" id="KW-1185">Reference proteome</keyword>
<feature type="transmembrane region" description="Helical" evidence="1">
    <location>
        <begin position="21"/>
        <end position="40"/>
    </location>
</feature>
<feature type="transmembrane region" description="Helical" evidence="1">
    <location>
        <begin position="46"/>
        <end position="65"/>
    </location>
</feature>
<dbReference type="EMBL" id="VIKR01000001">
    <property type="protein sequence ID" value="TQV77354.1"/>
    <property type="molecule type" value="Genomic_DNA"/>
</dbReference>
<evidence type="ECO:0000259" key="2">
    <source>
        <dbReference type="Pfam" id="PF02517"/>
    </source>
</evidence>
<dbReference type="GO" id="GO:0006508">
    <property type="term" value="P:proteolysis"/>
    <property type="evidence" value="ECO:0007669"/>
    <property type="project" value="UniProtKB-KW"/>
</dbReference>
<dbReference type="InterPro" id="IPR003675">
    <property type="entry name" value="Rce1/LyrA-like_dom"/>
</dbReference>
<proteinExistence type="predicted"/>
<keyword evidence="3" id="KW-0482">Metalloprotease</keyword>
<feature type="transmembrane region" description="Helical" evidence="1">
    <location>
        <begin position="86"/>
        <end position="111"/>
    </location>
</feature>
<keyword evidence="1" id="KW-1133">Transmembrane helix</keyword>
<feature type="domain" description="CAAX prenyl protease 2/Lysostaphin resistance protein A-like" evidence="2">
    <location>
        <begin position="135"/>
        <end position="232"/>
    </location>
</feature>
<feature type="transmembrane region" description="Helical" evidence="1">
    <location>
        <begin position="131"/>
        <end position="151"/>
    </location>
</feature>
<dbReference type="AlphaFoldDB" id="A0A545TJE2"/>
<dbReference type="GO" id="GO:0004175">
    <property type="term" value="F:endopeptidase activity"/>
    <property type="evidence" value="ECO:0007669"/>
    <property type="project" value="UniProtKB-ARBA"/>
</dbReference>
<keyword evidence="1" id="KW-0472">Membrane</keyword>
<organism evidence="3 4">
    <name type="scientific">Aliikangiella marina</name>
    <dbReference type="NCBI Taxonomy" id="1712262"/>
    <lineage>
        <taxon>Bacteria</taxon>
        <taxon>Pseudomonadati</taxon>
        <taxon>Pseudomonadota</taxon>
        <taxon>Gammaproteobacteria</taxon>
        <taxon>Oceanospirillales</taxon>
        <taxon>Pleioneaceae</taxon>
        <taxon>Aliikangiella</taxon>
    </lineage>
</organism>